<dbReference type="SMART" id="SM01230">
    <property type="entry name" value="Gln-synt_C"/>
    <property type="match status" value="1"/>
</dbReference>
<dbReference type="Proteomes" id="UP000436822">
    <property type="component" value="Unassembled WGS sequence"/>
</dbReference>
<reference evidence="7 8" key="1">
    <citation type="submission" date="2019-12" db="EMBL/GenBank/DDBJ databases">
        <title>Litoreibacter badius sp. nov., a novel bacteriochlorophyll a-containing bacterium in the genus Litoreibacter.</title>
        <authorList>
            <person name="Kanamuro M."/>
            <person name="Takabe Y."/>
            <person name="Mori K."/>
            <person name="Takaichi S."/>
            <person name="Hanada S."/>
        </authorList>
    </citation>
    <scope>NUCLEOTIDE SEQUENCE [LARGE SCALE GENOMIC DNA]</scope>
    <source>
        <strain evidence="7 8">K6</strain>
    </source>
</reference>
<proteinExistence type="inferred from homology"/>
<dbReference type="PROSITE" id="PS00181">
    <property type="entry name" value="GLNA_ATP"/>
    <property type="match status" value="1"/>
</dbReference>
<dbReference type="InterPro" id="IPR014746">
    <property type="entry name" value="Gln_synth/guanido_kin_cat_dom"/>
</dbReference>
<keyword evidence="3" id="KW-0460">Magnesium</keyword>
<dbReference type="GO" id="GO:0004356">
    <property type="term" value="F:glutamine synthetase activity"/>
    <property type="evidence" value="ECO:0007669"/>
    <property type="project" value="InterPro"/>
</dbReference>
<comment type="caution">
    <text evidence="7">The sequence shown here is derived from an EMBL/GenBank/DDBJ whole genome shotgun (WGS) entry which is preliminary data.</text>
</comment>
<dbReference type="RefSeq" id="WP_159808460.1">
    <property type="nucleotide sequence ID" value="NZ_BLJE01000003.1"/>
</dbReference>
<evidence type="ECO:0000256" key="4">
    <source>
        <dbReference type="PROSITE-ProRule" id="PRU01331"/>
    </source>
</evidence>
<protein>
    <submittedName>
        <fullName evidence="7">Glutamine synthetase</fullName>
    </submittedName>
</protein>
<dbReference type="Pfam" id="PF00120">
    <property type="entry name" value="Gln-synt_C"/>
    <property type="match status" value="1"/>
</dbReference>
<dbReference type="GO" id="GO:0006542">
    <property type="term" value="P:glutamine biosynthetic process"/>
    <property type="evidence" value="ECO:0007669"/>
    <property type="project" value="TreeGrafter"/>
</dbReference>
<dbReference type="SUPFAM" id="SSF55931">
    <property type="entry name" value="Glutamine synthetase/guanido kinase"/>
    <property type="match status" value="1"/>
</dbReference>
<evidence type="ECO:0000256" key="3">
    <source>
        <dbReference type="ARBA" id="ARBA00022842"/>
    </source>
</evidence>
<comment type="similarity">
    <text evidence="4 5">Belongs to the glutamine synthetase family.</text>
</comment>
<gene>
    <name evidence="7" type="ORF">KIN_29880</name>
</gene>
<dbReference type="InterPro" id="IPR027303">
    <property type="entry name" value="Gln_synth_gly_rich_site"/>
</dbReference>
<name>A0A6N6JIH4_9RHOB</name>
<feature type="domain" description="GS catalytic" evidence="6">
    <location>
        <begin position="101"/>
        <end position="432"/>
    </location>
</feature>
<evidence type="ECO:0000256" key="5">
    <source>
        <dbReference type="RuleBase" id="RU000384"/>
    </source>
</evidence>
<keyword evidence="2" id="KW-0436">Ligase</keyword>
<keyword evidence="8" id="KW-1185">Reference proteome</keyword>
<dbReference type="GO" id="GO:0006598">
    <property type="term" value="P:polyamine catabolic process"/>
    <property type="evidence" value="ECO:0007669"/>
    <property type="project" value="TreeGrafter"/>
</dbReference>
<dbReference type="AlphaFoldDB" id="A0A6N6JIH4"/>
<evidence type="ECO:0000256" key="1">
    <source>
        <dbReference type="ARBA" id="ARBA00001946"/>
    </source>
</evidence>
<evidence type="ECO:0000313" key="8">
    <source>
        <dbReference type="Proteomes" id="UP000436822"/>
    </source>
</evidence>
<dbReference type="PANTHER" id="PTHR43785">
    <property type="entry name" value="GAMMA-GLUTAMYLPUTRESCINE SYNTHETASE"/>
    <property type="match status" value="1"/>
</dbReference>
<evidence type="ECO:0000256" key="2">
    <source>
        <dbReference type="ARBA" id="ARBA00022598"/>
    </source>
</evidence>
<sequence>MKTIRYAACDLNGQLRGKRTLASDVNKLSEGTARLPLSVLNLDLWGEDIEDSPLLFDTGDADGILRPTGRGPVPMPWLTNPSELHPMWVFLEDGTPFEGDPRHALDRVLSKFRDKGLSVLAATELEFYLCDGAELLRPPKNPLTGSPLKRSEITGLQTLDAFDAFFTDLYDACAAMEIPAQTTISEGGIGQFEVNLTHQDAMKAADDTWLFKHMVKGLARKHGMAATFMAKPYDEDAGSGLHVHFSVMGEAGHNIFDDCTARGALALHHAVAGCLKAMTPSTLIFAPHLNSYARLQPGSHAPTAICWGYENRSTALRIPGGPPAARRIEHRVPGGDINPYLMLTAILGAAINGIEAEHMPSPPITGNAYNQNLPQLAGDWQTAIDLFSTSSEIAGIFPATLIENLTRTKRQELAKFAALSETDALGLALERV</sequence>
<dbReference type="EMBL" id="BLJE01000003">
    <property type="protein sequence ID" value="GFE65914.1"/>
    <property type="molecule type" value="Genomic_DNA"/>
</dbReference>
<evidence type="ECO:0000313" key="7">
    <source>
        <dbReference type="EMBL" id="GFE65914.1"/>
    </source>
</evidence>
<dbReference type="OrthoDB" id="9807095at2"/>
<organism evidence="7 8">
    <name type="scientific">Litoreibacter roseus</name>
    <dbReference type="NCBI Taxonomy" id="2601869"/>
    <lineage>
        <taxon>Bacteria</taxon>
        <taxon>Pseudomonadati</taxon>
        <taxon>Pseudomonadota</taxon>
        <taxon>Alphaproteobacteria</taxon>
        <taxon>Rhodobacterales</taxon>
        <taxon>Roseobacteraceae</taxon>
        <taxon>Litoreibacter</taxon>
    </lineage>
</organism>
<dbReference type="PANTHER" id="PTHR43785:SF12">
    <property type="entry name" value="TYPE-1 GLUTAMINE SYNTHETASE 2"/>
    <property type="match status" value="1"/>
</dbReference>
<dbReference type="Gene3D" id="3.30.590.10">
    <property type="entry name" value="Glutamine synthetase/guanido kinase, catalytic domain"/>
    <property type="match status" value="1"/>
</dbReference>
<accession>A0A6N6JIH4</accession>
<comment type="cofactor">
    <cofactor evidence="1">
        <name>Mg(2+)</name>
        <dbReference type="ChEBI" id="CHEBI:18420"/>
    </cofactor>
</comment>
<evidence type="ECO:0000259" key="6">
    <source>
        <dbReference type="PROSITE" id="PS51987"/>
    </source>
</evidence>
<dbReference type="InterPro" id="IPR008146">
    <property type="entry name" value="Gln_synth_cat_dom"/>
</dbReference>
<dbReference type="PROSITE" id="PS51987">
    <property type="entry name" value="GS_CATALYTIC"/>
    <property type="match status" value="1"/>
</dbReference>